<evidence type="ECO:0000256" key="2">
    <source>
        <dbReference type="ARBA" id="ARBA00009165"/>
    </source>
</evidence>
<dbReference type="Proteomes" id="UP000182693">
    <property type="component" value="Unassembled WGS sequence"/>
</dbReference>
<comment type="subcellular location">
    <subcellularLocation>
        <location evidence="1">Cell membrane</location>
        <topology evidence="1">Multi-pass membrane protein</topology>
    </subcellularLocation>
</comment>
<organism evidence="11 12">
    <name type="scientific">Candidatus Wolfebacteria bacterium CG1_02_39_135</name>
    <dbReference type="NCBI Taxonomy" id="1805425"/>
    <lineage>
        <taxon>Bacteria</taxon>
        <taxon>Candidatus Wolfeibacteriota</taxon>
    </lineage>
</organism>
<feature type="transmembrane region" description="Helical" evidence="10">
    <location>
        <begin position="195"/>
        <end position="213"/>
    </location>
</feature>
<comment type="similarity">
    <text evidence="2">Belongs to the protease PrsW family.</text>
</comment>
<feature type="transmembrane region" description="Helical" evidence="10">
    <location>
        <begin position="66"/>
        <end position="90"/>
    </location>
</feature>
<proteinExistence type="inferred from homology"/>
<feature type="transmembrane region" description="Helical" evidence="10">
    <location>
        <begin position="33"/>
        <end position="54"/>
    </location>
</feature>
<dbReference type="PIRSF" id="PIRSF016933">
    <property type="entry name" value="PrsW"/>
    <property type="match status" value="1"/>
</dbReference>
<dbReference type="PANTHER" id="PTHR36844">
    <property type="entry name" value="PROTEASE PRSW"/>
    <property type="match status" value="1"/>
</dbReference>
<dbReference type="AlphaFoldDB" id="A0A1J4Y0I6"/>
<feature type="transmembrane region" description="Helical" evidence="10">
    <location>
        <begin position="102"/>
        <end position="125"/>
    </location>
</feature>
<evidence type="ECO:0000256" key="7">
    <source>
        <dbReference type="ARBA" id="ARBA00022801"/>
    </source>
</evidence>
<dbReference type="EMBL" id="MNWX01000025">
    <property type="protein sequence ID" value="OIO65201.1"/>
    <property type="molecule type" value="Genomic_DNA"/>
</dbReference>
<reference evidence="11 12" key="1">
    <citation type="journal article" date="2016" name="Environ. Microbiol.">
        <title>Genomic resolution of a cold subsurface aquifer community provides metabolic insights for novel microbes adapted to high CO concentrations.</title>
        <authorList>
            <person name="Probst A.J."/>
            <person name="Castelle C.J."/>
            <person name="Singh A."/>
            <person name="Brown C.T."/>
            <person name="Anantharaman K."/>
            <person name="Sharon I."/>
            <person name="Hug L.A."/>
            <person name="Burstein D."/>
            <person name="Emerson J.B."/>
            <person name="Thomas B.C."/>
            <person name="Banfield J.F."/>
        </authorList>
    </citation>
    <scope>NUCLEOTIDE SEQUENCE [LARGE SCALE GENOMIC DNA]</scope>
    <source>
        <strain evidence="11">CG1_02_39_135</strain>
    </source>
</reference>
<evidence type="ECO:0000256" key="9">
    <source>
        <dbReference type="ARBA" id="ARBA00023136"/>
    </source>
</evidence>
<dbReference type="InterPro" id="IPR023596">
    <property type="entry name" value="Peptidase_PrsW_arch/bac"/>
</dbReference>
<protein>
    <recommendedName>
        <fullName evidence="3">Protease PrsW</fullName>
    </recommendedName>
</protein>
<evidence type="ECO:0000256" key="3">
    <source>
        <dbReference type="ARBA" id="ARBA00018997"/>
    </source>
</evidence>
<dbReference type="InterPro" id="IPR026898">
    <property type="entry name" value="PrsW"/>
</dbReference>
<gene>
    <name evidence="11" type="ORF">AUJ30_01365</name>
</gene>
<feature type="transmembrane region" description="Helical" evidence="10">
    <location>
        <begin position="6"/>
        <end position="21"/>
    </location>
</feature>
<dbReference type="GO" id="GO:0005886">
    <property type="term" value="C:plasma membrane"/>
    <property type="evidence" value="ECO:0007669"/>
    <property type="project" value="UniProtKB-SubCell"/>
</dbReference>
<keyword evidence="5" id="KW-0645">Protease</keyword>
<evidence type="ECO:0000256" key="5">
    <source>
        <dbReference type="ARBA" id="ARBA00022670"/>
    </source>
</evidence>
<comment type="caution">
    <text evidence="11">The sequence shown here is derived from an EMBL/GenBank/DDBJ whole genome shotgun (WGS) entry which is preliminary data.</text>
</comment>
<evidence type="ECO:0000256" key="6">
    <source>
        <dbReference type="ARBA" id="ARBA00022692"/>
    </source>
</evidence>
<evidence type="ECO:0000313" key="11">
    <source>
        <dbReference type="EMBL" id="OIO65201.1"/>
    </source>
</evidence>
<evidence type="ECO:0000256" key="1">
    <source>
        <dbReference type="ARBA" id="ARBA00004651"/>
    </source>
</evidence>
<dbReference type="GO" id="GO:0006508">
    <property type="term" value="P:proteolysis"/>
    <property type="evidence" value="ECO:0007669"/>
    <property type="project" value="UniProtKB-KW"/>
</dbReference>
<dbReference type="GO" id="GO:0008233">
    <property type="term" value="F:peptidase activity"/>
    <property type="evidence" value="ECO:0007669"/>
    <property type="project" value="UniProtKB-KW"/>
</dbReference>
<sequence>MPYIFIFLGLLPSFAWLIFFLKEDVHPEPKKMISRVFMAGALITFVAVGLQFLLRNILQSFQINEYHLVSFSFFGFIEETLKFLAAYLVVRKSPFFDEPIDAMIYMITAALGFAMVENIAIMFNIKILSEAFSIITLRFVGATLLHALSSGLVGYYWAKGIISNRTKLLVFKGIVFATLLHMVFNYLILSFKETLIYPTIFLIIVALLIFWDFEKIKSTNNESVRINE</sequence>
<keyword evidence="6 10" id="KW-0812">Transmembrane</keyword>
<keyword evidence="7" id="KW-0378">Hydrolase</keyword>
<evidence type="ECO:0000256" key="8">
    <source>
        <dbReference type="ARBA" id="ARBA00022989"/>
    </source>
</evidence>
<keyword evidence="4" id="KW-1003">Cell membrane</keyword>
<dbReference type="PANTHER" id="PTHR36844:SF1">
    <property type="entry name" value="PROTEASE PRSW"/>
    <property type="match status" value="1"/>
</dbReference>
<evidence type="ECO:0000256" key="4">
    <source>
        <dbReference type="ARBA" id="ARBA00022475"/>
    </source>
</evidence>
<keyword evidence="8 10" id="KW-1133">Transmembrane helix</keyword>
<feature type="transmembrane region" description="Helical" evidence="10">
    <location>
        <begin position="131"/>
        <end position="157"/>
    </location>
</feature>
<keyword evidence="9 10" id="KW-0472">Membrane</keyword>
<accession>A0A1J4Y0I6</accession>
<evidence type="ECO:0000256" key="10">
    <source>
        <dbReference type="SAM" id="Phobius"/>
    </source>
</evidence>
<dbReference type="Pfam" id="PF13367">
    <property type="entry name" value="PrsW-protease"/>
    <property type="match status" value="1"/>
</dbReference>
<feature type="transmembrane region" description="Helical" evidence="10">
    <location>
        <begin position="169"/>
        <end position="189"/>
    </location>
</feature>
<name>A0A1J4Y0I6_9BACT</name>
<evidence type="ECO:0000313" key="12">
    <source>
        <dbReference type="Proteomes" id="UP000182693"/>
    </source>
</evidence>